<reference evidence="2" key="1">
    <citation type="journal article" date="2020" name="bioRxiv">
        <title>Chromosome-level reference genome of the European wasp spider Argiope bruennichi: a resource for studies on range expansion and evolutionary adaptation.</title>
        <authorList>
            <person name="Sheffer M.M."/>
            <person name="Hoppe A."/>
            <person name="Krehenwinkel H."/>
            <person name="Uhl G."/>
            <person name="Kuss A.W."/>
            <person name="Jensen L."/>
            <person name="Jensen C."/>
            <person name="Gillespie R.G."/>
            <person name="Hoff K.J."/>
            <person name="Prost S."/>
        </authorList>
    </citation>
    <scope>NUCLEOTIDE SEQUENCE</scope>
</reference>
<comment type="caution">
    <text evidence="2">The sequence shown here is derived from an EMBL/GenBank/DDBJ whole genome shotgun (WGS) entry which is preliminary data.</text>
</comment>
<name>A0A8T0FIX6_ARGBR</name>
<feature type="compositionally biased region" description="Polar residues" evidence="1">
    <location>
        <begin position="125"/>
        <end position="134"/>
    </location>
</feature>
<evidence type="ECO:0000256" key="1">
    <source>
        <dbReference type="SAM" id="MobiDB-lite"/>
    </source>
</evidence>
<protein>
    <submittedName>
        <fullName evidence="2">Uncharacterized protein</fullName>
    </submittedName>
</protein>
<accession>A0A8T0FIX6</accession>
<gene>
    <name evidence="2" type="ORF">HNY73_007422</name>
</gene>
<keyword evidence="3" id="KW-1185">Reference proteome</keyword>
<dbReference type="Proteomes" id="UP000807504">
    <property type="component" value="Unassembled WGS sequence"/>
</dbReference>
<proteinExistence type="predicted"/>
<feature type="region of interest" description="Disordered" evidence="1">
    <location>
        <begin position="110"/>
        <end position="134"/>
    </location>
</feature>
<dbReference type="AlphaFoldDB" id="A0A8T0FIX6"/>
<evidence type="ECO:0000313" key="2">
    <source>
        <dbReference type="EMBL" id="KAF8789489.1"/>
    </source>
</evidence>
<sequence length="134" mass="14719">MFYICGRSVTKSLNILKDWANACSFQSLEYRLVGKSTKCIRNIQPGDAQIFPPFPCRLEPFLQGKVVLEYSIMGCKAFLTVGKHRIPLAPIAQPGSYSLCKDLINGGGQSEQSPVVGQRKVPGLRQQNGSGYLP</sequence>
<dbReference type="EMBL" id="JABXBU010000012">
    <property type="protein sequence ID" value="KAF8789489.1"/>
    <property type="molecule type" value="Genomic_DNA"/>
</dbReference>
<evidence type="ECO:0000313" key="3">
    <source>
        <dbReference type="Proteomes" id="UP000807504"/>
    </source>
</evidence>
<reference evidence="2" key="2">
    <citation type="submission" date="2020-06" db="EMBL/GenBank/DDBJ databases">
        <authorList>
            <person name="Sheffer M."/>
        </authorList>
    </citation>
    <scope>NUCLEOTIDE SEQUENCE</scope>
</reference>
<organism evidence="2 3">
    <name type="scientific">Argiope bruennichi</name>
    <name type="common">Wasp spider</name>
    <name type="synonym">Aranea bruennichi</name>
    <dbReference type="NCBI Taxonomy" id="94029"/>
    <lineage>
        <taxon>Eukaryota</taxon>
        <taxon>Metazoa</taxon>
        <taxon>Ecdysozoa</taxon>
        <taxon>Arthropoda</taxon>
        <taxon>Chelicerata</taxon>
        <taxon>Arachnida</taxon>
        <taxon>Araneae</taxon>
        <taxon>Araneomorphae</taxon>
        <taxon>Entelegynae</taxon>
        <taxon>Araneoidea</taxon>
        <taxon>Araneidae</taxon>
        <taxon>Argiope</taxon>
    </lineage>
</organism>